<comment type="function">
    <text evidence="1 9">Is required not only for elongation of protein synthesis but also for the initiation of all mRNA translation through initiator tRNA(fMet) aminoacylation.</text>
</comment>
<gene>
    <name evidence="9" type="primary">metG</name>
    <name evidence="12" type="ORF">HF576_00690</name>
</gene>
<evidence type="ECO:0000259" key="10">
    <source>
        <dbReference type="Pfam" id="PF08264"/>
    </source>
</evidence>
<dbReference type="NCBIfam" id="NF008900">
    <property type="entry name" value="PRK12267.1"/>
    <property type="match status" value="1"/>
</dbReference>
<dbReference type="Gene3D" id="2.170.220.10">
    <property type="match status" value="1"/>
</dbReference>
<evidence type="ECO:0000256" key="5">
    <source>
        <dbReference type="ARBA" id="ARBA00022741"/>
    </source>
</evidence>
<organism evidence="12 13">
    <name type="scientific">Microbacterium salsuginis</name>
    <dbReference type="NCBI Taxonomy" id="2722803"/>
    <lineage>
        <taxon>Bacteria</taxon>
        <taxon>Bacillati</taxon>
        <taxon>Actinomycetota</taxon>
        <taxon>Actinomycetes</taxon>
        <taxon>Micrococcales</taxon>
        <taxon>Microbacteriaceae</taxon>
        <taxon>Microbacterium</taxon>
    </lineage>
</organism>
<reference evidence="12 13" key="1">
    <citation type="submission" date="2020-04" db="EMBL/GenBank/DDBJ databases">
        <title>CFH 90308 Microbacterium sp.</title>
        <authorList>
            <person name="Nie G."/>
            <person name="Ming H."/>
            <person name="Xia T."/>
        </authorList>
    </citation>
    <scope>NUCLEOTIDE SEQUENCE [LARGE SCALE GENOMIC DNA]</scope>
    <source>
        <strain evidence="12 13">CFH 90308</strain>
    </source>
</reference>
<comment type="caution">
    <text evidence="12">The sequence shown here is derived from an EMBL/GenBank/DDBJ whole genome shotgun (WGS) entry which is preliminary data.</text>
</comment>
<dbReference type="InterPro" id="IPR009080">
    <property type="entry name" value="tRNAsynth_Ia_anticodon-bd"/>
</dbReference>
<keyword evidence="8 9" id="KW-0030">Aminoacyl-tRNA synthetase</keyword>
<evidence type="ECO:0000256" key="4">
    <source>
        <dbReference type="ARBA" id="ARBA00022598"/>
    </source>
</evidence>
<dbReference type="PROSITE" id="PS00178">
    <property type="entry name" value="AA_TRNA_LIGASE_I"/>
    <property type="match status" value="1"/>
</dbReference>
<dbReference type="Pfam" id="PF09334">
    <property type="entry name" value="tRNA-synt_1g"/>
    <property type="match status" value="2"/>
</dbReference>
<dbReference type="CDD" id="cd07957">
    <property type="entry name" value="Anticodon_Ia_Met"/>
    <property type="match status" value="1"/>
</dbReference>
<dbReference type="PRINTS" id="PR01041">
    <property type="entry name" value="TRNASYNTHMET"/>
</dbReference>
<evidence type="ECO:0000256" key="7">
    <source>
        <dbReference type="ARBA" id="ARBA00022917"/>
    </source>
</evidence>
<dbReference type="InterPro" id="IPR041872">
    <property type="entry name" value="Anticodon_Met"/>
</dbReference>
<keyword evidence="9" id="KW-0479">Metal-binding</keyword>
<dbReference type="SUPFAM" id="SSF52374">
    <property type="entry name" value="Nucleotidylyl transferase"/>
    <property type="match status" value="1"/>
</dbReference>
<evidence type="ECO:0000256" key="6">
    <source>
        <dbReference type="ARBA" id="ARBA00022840"/>
    </source>
</evidence>
<accession>A0ABX1KAC7</accession>
<dbReference type="PANTHER" id="PTHR43326:SF1">
    <property type="entry name" value="METHIONINE--TRNA LIGASE, MITOCHONDRIAL"/>
    <property type="match status" value="1"/>
</dbReference>
<keyword evidence="9" id="KW-0862">Zinc</keyword>
<evidence type="ECO:0000259" key="11">
    <source>
        <dbReference type="Pfam" id="PF09334"/>
    </source>
</evidence>
<dbReference type="InterPro" id="IPR001412">
    <property type="entry name" value="aa-tRNA-synth_I_CS"/>
</dbReference>
<dbReference type="NCBIfam" id="TIGR00398">
    <property type="entry name" value="metG"/>
    <property type="match status" value="1"/>
</dbReference>
<keyword evidence="5 9" id="KW-0547">Nucleotide-binding</keyword>
<dbReference type="InterPro" id="IPR013155">
    <property type="entry name" value="M/V/L/I-tRNA-synth_anticd-bd"/>
</dbReference>
<keyword evidence="6 9" id="KW-0067">ATP-binding</keyword>
<feature type="binding site" evidence="9">
    <location>
        <position position="159"/>
    </location>
    <ligand>
        <name>Zn(2+)</name>
        <dbReference type="ChEBI" id="CHEBI:29105"/>
    </ligand>
</feature>
<dbReference type="Pfam" id="PF08264">
    <property type="entry name" value="Anticodon_1"/>
    <property type="match status" value="1"/>
</dbReference>
<dbReference type="Gene3D" id="1.10.730.10">
    <property type="entry name" value="Isoleucyl-tRNA Synthetase, Domain 1"/>
    <property type="match status" value="1"/>
</dbReference>
<dbReference type="SUPFAM" id="SSF47323">
    <property type="entry name" value="Anticodon-binding domain of a subclass of class I aminoacyl-tRNA synthetases"/>
    <property type="match status" value="1"/>
</dbReference>
<comment type="catalytic activity">
    <reaction evidence="9">
        <text>tRNA(Met) + L-methionine + ATP = L-methionyl-tRNA(Met) + AMP + diphosphate</text>
        <dbReference type="Rhea" id="RHEA:13481"/>
        <dbReference type="Rhea" id="RHEA-COMP:9667"/>
        <dbReference type="Rhea" id="RHEA-COMP:9698"/>
        <dbReference type="ChEBI" id="CHEBI:30616"/>
        <dbReference type="ChEBI" id="CHEBI:33019"/>
        <dbReference type="ChEBI" id="CHEBI:57844"/>
        <dbReference type="ChEBI" id="CHEBI:78442"/>
        <dbReference type="ChEBI" id="CHEBI:78530"/>
        <dbReference type="ChEBI" id="CHEBI:456215"/>
        <dbReference type="EC" id="6.1.1.10"/>
    </reaction>
</comment>
<feature type="binding site" evidence="9">
    <location>
        <position position="156"/>
    </location>
    <ligand>
        <name>Zn(2+)</name>
        <dbReference type="ChEBI" id="CHEBI:29105"/>
    </ligand>
</feature>
<evidence type="ECO:0000256" key="2">
    <source>
        <dbReference type="ARBA" id="ARBA00004496"/>
    </source>
</evidence>
<dbReference type="EMBL" id="JABACI010000001">
    <property type="protein sequence ID" value="NLP82356.1"/>
    <property type="molecule type" value="Genomic_DNA"/>
</dbReference>
<proteinExistence type="inferred from homology"/>
<dbReference type="CDD" id="cd00814">
    <property type="entry name" value="MetRS_core"/>
    <property type="match status" value="1"/>
</dbReference>
<dbReference type="PANTHER" id="PTHR43326">
    <property type="entry name" value="METHIONYL-TRNA SYNTHETASE"/>
    <property type="match status" value="1"/>
</dbReference>
<evidence type="ECO:0000313" key="12">
    <source>
        <dbReference type="EMBL" id="NLP82356.1"/>
    </source>
</evidence>
<dbReference type="EC" id="6.1.1.10" evidence="9"/>
<comment type="cofactor">
    <cofactor evidence="9">
        <name>Zn(2+)</name>
        <dbReference type="ChEBI" id="CHEBI:29105"/>
    </cofactor>
    <text evidence="9">Binds 1 zinc ion per subunit.</text>
</comment>
<dbReference type="Proteomes" id="UP001429745">
    <property type="component" value="Unassembled WGS sequence"/>
</dbReference>
<comment type="similarity">
    <text evidence="9">Belongs to the class-I aminoacyl-tRNA synthetase family. MetG type 2A subfamily.</text>
</comment>
<feature type="domain" description="Methionyl/Valyl/Leucyl/Isoleucyl-tRNA synthetase anticodon-binding" evidence="10">
    <location>
        <begin position="394"/>
        <end position="489"/>
    </location>
</feature>
<keyword evidence="7 9" id="KW-0648">Protein biosynthesis</keyword>
<feature type="binding site" evidence="9">
    <location>
        <position position="131"/>
    </location>
    <ligand>
        <name>Zn(2+)</name>
        <dbReference type="ChEBI" id="CHEBI:29105"/>
    </ligand>
</feature>
<dbReference type="HAMAP" id="MF_01228">
    <property type="entry name" value="Met_tRNA_synth_type2"/>
    <property type="match status" value="1"/>
</dbReference>
<comment type="subcellular location">
    <subcellularLocation>
        <location evidence="2 9">Cytoplasm</location>
    </subcellularLocation>
</comment>
<feature type="domain" description="Methionyl/Leucyl tRNA synthetase" evidence="11">
    <location>
        <begin position="9"/>
        <end position="143"/>
    </location>
</feature>
<keyword evidence="3 9" id="KW-0963">Cytoplasm</keyword>
<feature type="domain" description="Methionyl/Leucyl tRNA synthetase" evidence="11">
    <location>
        <begin position="155"/>
        <end position="369"/>
    </location>
</feature>
<evidence type="ECO:0000256" key="8">
    <source>
        <dbReference type="ARBA" id="ARBA00023146"/>
    </source>
</evidence>
<dbReference type="InterPro" id="IPR014758">
    <property type="entry name" value="Met-tRNA_synth"/>
</dbReference>
<feature type="binding site" evidence="9">
    <location>
        <position position="134"/>
    </location>
    <ligand>
        <name>Zn(2+)</name>
        <dbReference type="ChEBI" id="CHEBI:29105"/>
    </ligand>
</feature>
<dbReference type="InterPro" id="IPR014729">
    <property type="entry name" value="Rossmann-like_a/b/a_fold"/>
</dbReference>
<comment type="subunit">
    <text evidence="9">Monomer.</text>
</comment>
<dbReference type="InterPro" id="IPR033911">
    <property type="entry name" value="MetRS_core"/>
</dbReference>
<dbReference type="GO" id="GO:0004825">
    <property type="term" value="F:methionine-tRNA ligase activity"/>
    <property type="evidence" value="ECO:0007669"/>
    <property type="project" value="UniProtKB-EC"/>
</dbReference>
<keyword evidence="13" id="KW-1185">Reference proteome</keyword>
<feature type="short sequence motif" description="'KMSKS' region" evidence="9">
    <location>
        <begin position="306"/>
        <end position="310"/>
    </location>
</feature>
<evidence type="ECO:0000256" key="1">
    <source>
        <dbReference type="ARBA" id="ARBA00003314"/>
    </source>
</evidence>
<protein>
    <recommendedName>
        <fullName evidence="9">Methionine--tRNA ligase</fullName>
        <ecNumber evidence="9">6.1.1.10</ecNumber>
    </recommendedName>
    <alternativeName>
        <fullName evidence="9">Methionyl-tRNA synthetase</fullName>
        <shortName evidence="9">MetRS</shortName>
    </alternativeName>
</protein>
<dbReference type="RefSeq" id="WP_168910875.1">
    <property type="nucleotide sequence ID" value="NZ_JABACI010000001.1"/>
</dbReference>
<evidence type="ECO:0000313" key="13">
    <source>
        <dbReference type="Proteomes" id="UP001429745"/>
    </source>
</evidence>
<dbReference type="InterPro" id="IPR023457">
    <property type="entry name" value="Met-tRNA_synth_2"/>
</dbReference>
<dbReference type="Gene3D" id="3.40.50.620">
    <property type="entry name" value="HUPs"/>
    <property type="match status" value="1"/>
</dbReference>
<keyword evidence="4 9" id="KW-0436">Ligase</keyword>
<sequence>MTSGRQSFYITTPIYYPSDVPHIGHGYTTVAVDALARWHRQAGDDTWMLTGTDEHGQKMMRAASANGVTPQEWVDKLVTESWFPLLETLDVANDDFIRTTQARHEERVQQFVQAIYDRGYIYAGEYEALYCVGCEEFKPESEIVDGTGAFEGLKVCAIHSKPLELLQEKNYFFKLSEFQDKLLELYSSVPDFVRPDSARNEVVSFVKNGLKDLSISRSAFDWGIPLPWDESHVIYVWVDALLNYATAVGYGSDPEEFARRWPAYHVVGKDILRFHAVIWPAMLMAAGVEVPKGVFAHGWLLVGGEKMSKSKLTGIAPTEITDVFGSDAYRFYFLSAIAFGQDGSFSWEDLSARYQAELANGFGNLASRTTAMVERYFEGVVPPPAAYTEADEQIQKTVADAAAAADAAMQRFRIDEAITSIWKIVDALNLYITENEPWALAKDDAQRERLGTVLYTAAEGLRALAVLLSPVMPVSTEKLWIALGAAETLGRLQDQPIRDAGAWGVLTPGTSVNGLAPLFPRVEQSV</sequence>
<feature type="short sequence motif" description="'HIGH' region" evidence="9">
    <location>
        <begin position="15"/>
        <end position="25"/>
    </location>
</feature>
<name>A0ABX1KAC7_9MICO</name>
<evidence type="ECO:0000256" key="3">
    <source>
        <dbReference type="ARBA" id="ARBA00022490"/>
    </source>
</evidence>
<comment type="caution">
    <text evidence="9">Lacks conserved residue(s) required for the propagation of feature annotation.</text>
</comment>
<dbReference type="InterPro" id="IPR015413">
    <property type="entry name" value="Methionyl/Leucyl_tRNA_Synth"/>
</dbReference>
<evidence type="ECO:0000256" key="9">
    <source>
        <dbReference type="HAMAP-Rule" id="MF_01228"/>
    </source>
</evidence>